<evidence type="ECO:0000313" key="2">
    <source>
        <dbReference type="EMBL" id="KAJ4463460.1"/>
    </source>
</evidence>
<evidence type="ECO:0000259" key="1">
    <source>
        <dbReference type="Pfam" id="PF20231"/>
    </source>
</evidence>
<name>A0ABQ8UYS5_9AGAR</name>
<dbReference type="Proteomes" id="UP001150217">
    <property type="component" value="Unassembled WGS sequence"/>
</dbReference>
<sequence>MRDALLSWECANAVTSGDVGCVWEVLKVMIFTFSGSLHSKYASYLLETITSLELELSCAFRDALLQTMVINLNGKTGRFSPCDLIQEYFNRLLEFIVERKGKEFDHVFI</sequence>
<feature type="domain" description="DUF6589" evidence="1">
    <location>
        <begin position="1"/>
        <end position="105"/>
    </location>
</feature>
<keyword evidence="3" id="KW-1185">Reference proteome</keyword>
<gene>
    <name evidence="2" type="ORF">C8R41DRAFT_783824</name>
</gene>
<accession>A0ABQ8UYS5</accession>
<dbReference type="Pfam" id="PF20231">
    <property type="entry name" value="DUF6589"/>
    <property type="match status" value="1"/>
</dbReference>
<organism evidence="2 3">
    <name type="scientific">Lentinula lateritia</name>
    <dbReference type="NCBI Taxonomy" id="40482"/>
    <lineage>
        <taxon>Eukaryota</taxon>
        <taxon>Fungi</taxon>
        <taxon>Dikarya</taxon>
        <taxon>Basidiomycota</taxon>
        <taxon>Agaricomycotina</taxon>
        <taxon>Agaricomycetes</taxon>
        <taxon>Agaricomycetidae</taxon>
        <taxon>Agaricales</taxon>
        <taxon>Marasmiineae</taxon>
        <taxon>Omphalotaceae</taxon>
        <taxon>Lentinula</taxon>
    </lineage>
</organism>
<evidence type="ECO:0000313" key="3">
    <source>
        <dbReference type="Proteomes" id="UP001150217"/>
    </source>
</evidence>
<dbReference type="InterPro" id="IPR046496">
    <property type="entry name" value="DUF6589"/>
</dbReference>
<dbReference type="EMBL" id="JANVFT010000162">
    <property type="protein sequence ID" value="KAJ4463460.1"/>
    <property type="molecule type" value="Genomic_DNA"/>
</dbReference>
<reference evidence="2" key="1">
    <citation type="submission" date="2022-08" db="EMBL/GenBank/DDBJ databases">
        <title>A Global Phylogenomic Analysis of the Shiitake Genus Lentinula.</title>
        <authorList>
            <consortium name="DOE Joint Genome Institute"/>
            <person name="Sierra-Patev S."/>
            <person name="Min B."/>
            <person name="Naranjo-Ortiz M."/>
            <person name="Looney B."/>
            <person name="Konkel Z."/>
            <person name="Slot J.C."/>
            <person name="Sakamoto Y."/>
            <person name="Steenwyk J.L."/>
            <person name="Rokas A."/>
            <person name="Carro J."/>
            <person name="Camarero S."/>
            <person name="Ferreira P."/>
            <person name="Molpeceres G."/>
            <person name="Ruiz-Duenas F.J."/>
            <person name="Serrano A."/>
            <person name="Henrissat B."/>
            <person name="Drula E."/>
            <person name="Hughes K.W."/>
            <person name="Mata J.L."/>
            <person name="Ishikawa N.K."/>
            <person name="Vargas-Isla R."/>
            <person name="Ushijima S."/>
            <person name="Smith C.A."/>
            <person name="Ahrendt S."/>
            <person name="Andreopoulos W."/>
            <person name="He G."/>
            <person name="Labutti K."/>
            <person name="Lipzen A."/>
            <person name="Ng V."/>
            <person name="Riley R."/>
            <person name="Sandor L."/>
            <person name="Barry K."/>
            <person name="Martinez A.T."/>
            <person name="Xiao Y."/>
            <person name="Gibbons J.G."/>
            <person name="Terashima K."/>
            <person name="Grigoriev I.V."/>
            <person name="Hibbett D.S."/>
        </authorList>
    </citation>
    <scope>NUCLEOTIDE SEQUENCE</scope>
    <source>
        <strain evidence="2">RHP3577 ss4</strain>
    </source>
</reference>
<comment type="caution">
    <text evidence="2">The sequence shown here is derived from an EMBL/GenBank/DDBJ whole genome shotgun (WGS) entry which is preliminary data.</text>
</comment>
<proteinExistence type="predicted"/>
<protein>
    <recommendedName>
        <fullName evidence="1">DUF6589 domain-containing protein</fullName>
    </recommendedName>
</protein>